<dbReference type="PANTHER" id="PTHR43553">
    <property type="entry name" value="HEAVY METAL TRANSPORTER"/>
    <property type="match status" value="1"/>
</dbReference>
<dbReference type="SUPFAM" id="SSF52540">
    <property type="entry name" value="P-loop containing nucleoside triphosphate hydrolases"/>
    <property type="match status" value="1"/>
</dbReference>
<dbReference type="GO" id="GO:0043190">
    <property type="term" value="C:ATP-binding cassette (ABC) transporter complex"/>
    <property type="evidence" value="ECO:0007669"/>
    <property type="project" value="TreeGrafter"/>
</dbReference>
<dbReference type="PROSITE" id="PS50893">
    <property type="entry name" value="ABC_TRANSPORTER_2"/>
    <property type="match status" value="1"/>
</dbReference>
<dbReference type="CDD" id="cd03225">
    <property type="entry name" value="ABC_cobalt_CbiO_domain1"/>
    <property type="match status" value="1"/>
</dbReference>
<evidence type="ECO:0000256" key="7">
    <source>
        <dbReference type="ARBA" id="ARBA00022967"/>
    </source>
</evidence>
<dbReference type="Gene3D" id="3.40.50.300">
    <property type="entry name" value="P-loop containing nucleotide triphosphate hydrolases"/>
    <property type="match status" value="1"/>
</dbReference>
<accession>A0A0F4KRZ9</accession>
<dbReference type="PATRIC" id="fig|1684.4.peg.1640"/>
<dbReference type="EMBL" id="JWME01000013">
    <property type="protein sequence ID" value="KJY49427.1"/>
    <property type="molecule type" value="Genomic_DNA"/>
</dbReference>
<evidence type="ECO:0000256" key="4">
    <source>
        <dbReference type="ARBA" id="ARBA00022475"/>
    </source>
</evidence>
<dbReference type="PANTHER" id="PTHR43553:SF24">
    <property type="entry name" value="ENERGY-COUPLING FACTOR TRANSPORTER ATP-BINDING PROTEIN ECFA1"/>
    <property type="match status" value="1"/>
</dbReference>
<dbReference type="InterPro" id="IPR050095">
    <property type="entry name" value="ECF_ABC_transporter_ATP-bd"/>
</dbReference>
<dbReference type="InterPro" id="IPR003593">
    <property type="entry name" value="AAA+_ATPase"/>
</dbReference>
<dbReference type="InterPro" id="IPR027417">
    <property type="entry name" value="P-loop_NTPase"/>
</dbReference>
<dbReference type="InterPro" id="IPR003439">
    <property type="entry name" value="ABC_transporter-like_ATP-bd"/>
</dbReference>
<comment type="subcellular location">
    <subcellularLocation>
        <location evidence="1">Cell membrane</location>
    </subcellularLocation>
</comment>
<gene>
    <name evidence="10" type="ORF">JF69_15240</name>
</gene>
<keyword evidence="5" id="KW-0547">Nucleotide-binding</keyword>
<evidence type="ECO:0000256" key="2">
    <source>
        <dbReference type="ARBA" id="ARBA00005417"/>
    </source>
</evidence>
<dbReference type="Pfam" id="PF00005">
    <property type="entry name" value="ABC_tran"/>
    <property type="match status" value="1"/>
</dbReference>
<dbReference type="SMART" id="SM00382">
    <property type="entry name" value="AAA"/>
    <property type="match status" value="1"/>
</dbReference>
<evidence type="ECO:0000256" key="6">
    <source>
        <dbReference type="ARBA" id="ARBA00022840"/>
    </source>
</evidence>
<keyword evidence="8" id="KW-0472">Membrane</keyword>
<keyword evidence="3" id="KW-0813">Transport</keyword>
<feature type="domain" description="ABC transporter" evidence="9">
    <location>
        <begin position="4"/>
        <end position="237"/>
    </location>
</feature>
<keyword evidence="6 10" id="KW-0067">ATP-binding</keyword>
<evidence type="ECO:0000313" key="10">
    <source>
        <dbReference type="EMBL" id="KJY49427.1"/>
    </source>
</evidence>
<comment type="similarity">
    <text evidence="2">Belongs to the ABC transporter superfamily.</text>
</comment>
<evidence type="ECO:0000259" key="9">
    <source>
        <dbReference type="PROSITE" id="PS50893"/>
    </source>
</evidence>
<name>A0A0F4KRZ9_9BIFI</name>
<organism evidence="10 11">
    <name type="scientific">Bifidobacterium asteroides</name>
    <dbReference type="NCBI Taxonomy" id="1684"/>
    <lineage>
        <taxon>Bacteria</taxon>
        <taxon>Bacillati</taxon>
        <taxon>Actinomycetota</taxon>
        <taxon>Actinomycetes</taxon>
        <taxon>Bifidobacteriales</taxon>
        <taxon>Bifidobacteriaceae</taxon>
        <taxon>Bifidobacterium</taxon>
    </lineage>
</organism>
<evidence type="ECO:0000313" key="11">
    <source>
        <dbReference type="Proteomes" id="UP000033648"/>
    </source>
</evidence>
<evidence type="ECO:0000256" key="3">
    <source>
        <dbReference type="ARBA" id="ARBA00022448"/>
    </source>
</evidence>
<keyword evidence="7" id="KW-1278">Translocase</keyword>
<dbReference type="Proteomes" id="UP000033648">
    <property type="component" value="Unassembled WGS sequence"/>
</dbReference>
<proteinExistence type="inferred from homology"/>
<dbReference type="GO" id="GO:0016887">
    <property type="term" value="F:ATP hydrolysis activity"/>
    <property type="evidence" value="ECO:0007669"/>
    <property type="project" value="InterPro"/>
</dbReference>
<dbReference type="AlphaFoldDB" id="A0A0F4KRZ9"/>
<dbReference type="FunFam" id="3.40.50.300:FF:000224">
    <property type="entry name" value="Energy-coupling factor transporter ATP-binding protein EcfA"/>
    <property type="match status" value="1"/>
</dbReference>
<comment type="caution">
    <text evidence="10">The sequence shown here is derived from an EMBL/GenBank/DDBJ whole genome shotgun (WGS) entry which is preliminary data.</text>
</comment>
<dbReference type="InterPro" id="IPR015856">
    <property type="entry name" value="ABC_transpr_CbiO/EcfA_su"/>
</dbReference>
<keyword evidence="4" id="KW-1003">Cell membrane</keyword>
<protein>
    <submittedName>
        <fullName evidence="10">ABC transporter, ATP-binding protein</fullName>
    </submittedName>
</protein>
<evidence type="ECO:0000256" key="1">
    <source>
        <dbReference type="ARBA" id="ARBA00004236"/>
    </source>
</evidence>
<dbReference type="GO" id="GO:0005524">
    <property type="term" value="F:ATP binding"/>
    <property type="evidence" value="ECO:0007669"/>
    <property type="project" value="UniProtKB-KW"/>
</dbReference>
<sequence>MPIIEFRDVTFAYPNGYSAVEHLSFSVEAGARIAILGQNGAGKTTTVKMMDGLLRPSSGKVLIDGEDTREHTTAQMSRIAGYVFQNPDDQIFHNTVGEEIAFGPKMLKLDADTVEEQSKWAATICGLGGQMEENPYDLPLSVRKFVTIASVLAMRTRIVILDEPTAGQDYRGLNRLGAILEELTNRGVTVITITHDMQFAAEHFSTFFVMAHKKLLRTGTAKEIFQDQALLDESMLERPFASELALQLGLGADICTREELAKRLLAGGGMKP</sequence>
<evidence type="ECO:0000256" key="5">
    <source>
        <dbReference type="ARBA" id="ARBA00022741"/>
    </source>
</evidence>
<evidence type="ECO:0000256" key="8">
    <source>
        <dbReference type="ARBA" id="ARBA00023136"/>
    </source>
</evidence>
<dbReference type="GO" id="GO:0042626">
    <property type="term" value="F:ATPase-coupled transmembrane transporter activity"/>
    <property type="evidence" value="ECO:0007669"/>
    <property type="project" value="TreeGrafter"/>
</dbReference>
<reference evidence="10 11" key="1">
    <citation type="submission" date="2014-12" db="EMBL/GenBank/DDBJ databases">
        <title>Comparative genomics of the lactic acid bacteria isolated from the honey bee gut.</title>
        <authorList>
            <person name="Ellegaard K.M."/>
            <person name="Tamarit D."/>
            <person name="Javelind E."/>
            <person name="Olofsson T."/>
            <person name="Andersson S.G."/>
            <person name="Vasquez A."/>
        </authorList>
    </citation>
    <scope>NUCLEOTIDE SEQUENCE [LARGE SCALE GENOMIC DNA]</scope>
    <source>
        <strain evidence="10 11">Bin2</strain>
    </source>
</reference>
<dbReference type="OrthoDB" id="7757085at2"/>